<dbReference type="RefSeq" id="XP_019863361.1">
    <property type="nucleotide sequence ID" value="XM_020007802.1"/>
</dbReference>
<reference evidence="1" key="2">
    <citation type="submission" date="2024-06" db="UniProtKB">
        <authorList>
            <consortium name="EnsemblMetazoa"/>
        </authorList>
    </citation>
    <scope>IDENTIFICATION</scope>
</reference>
<dbReference type="GeneID" id="109592331"/>
<dbReference type="KEGG" id="aqu:109592331"/>
<name>A0AAN0K1Y8_AMPQE</name>
<dbReference type="Proteomes" id="UP000007879">
    <property type="component" value="Unassembled WGS sequence"/>
</dbReference>
<organism evidence="1 2">
    <name type="scientific">Amphimedon queenslandica</name>
    <name type="common">Sponge</name>
    <dbReference type="NCBI Taxonomy" id="400682"/>
    <lineage>
        <taxon>Eukaryota</taxon>
        <taxon>Metazoa</taxon>
        <taxon>Porifera</taxon>
        <taxon>Demospongiae</taxon>
        <taxon>Heteroscleromorpha</taxon>
        <taxon>Haplosclerida</taxon>
        <taxon>Niphatidae</taxon>
        <taxon>Amphimedon</taxon>
    </lineage>
</organism>
<dbReference type="AlphaFoldDB" id="A0AAN0K1Y8"/>
<dbReference type="EnsemblMetazoa" id="XM_020007802.1">
    <property type="protein sequence ID" value="XP_019863361.1"/>
    <property type="gene ID" value="LOC109592331"/>
</dbReference>
<reference evidence="2" key="1">
    <citation type="journal article" date="2010" name="Nature">
        <title>The Amphimedon queenslandica genome and the evolution of animal complexity.</title>
        <authorList>
            <person name="Srivastava M."/>
            <person name="Simakov O."/>
            <person name="Chapman J."/>
            <person name="Fahey B."/>
            <person name="Gauthier M.E."/>
            <person name="Mitros T."/>
            <person name="Richards G.S."/>
            <person name="Conaco C."/>
            <person name="Dacre M."/>
            <person name="Hellsten U."/>
            <person name="Larroux C."/>
            <person name="Putnam N.H."/>
            <person name="Stanke M."/>
            <person name="Adamska M."/>
            <person name="Darling A."/>
            <person name="Degnan S.M."/>
            <person name="Oakley T.H."/>
            <person name="Plachetzki D.C."/>
            <person name="Zhai Y."/>
            <person name="Adamski M."/>
            <person name="Calcino A."/>
            <person name="Cummins S.F."/>
            <person name="Goodstein D.M."/>
            <person name="Harris C."/>
            <person name="Jackson D.J."/>
            <person name="Leys S.P."/>
            <person name="Shu S."/>
            <person name="Woodcroft B.J."/>
            <person name="Vervoort M."/>
            <person name="Kosik K.S."/>
            <person name="Manning G."/>
            <person name="Degnan B.M."/>
            <person name="Rokhsar D.S."/>
        </authorList>
    </citation>
    <scope>NUCLEOTIDE SEQUENCE [LARGE SCALE GENOMIC DNA]</scope>
</reference>
<sequence length="302" mass="34054">MAENCLCCGAATNRDRRLLTSESSKSVVPTLVELFERSMKLKGVEFPGCATSTNIMEWTTCRYACKSCYKKLGQFMKLQQELEAHIINVLDSGLVPNTAVTVVNPGIKRARCLDQTMQTTPKKRKDPDLSVVFNYETPRMTHLVTPRRKKIASLLVRGKPKSLALELIKHRRYLQPLLGQVGALLKREMRHLCSNNVADSLISIKLADFSWANYFQKIKSHAPCIVELLKLILTGKNKMNKDIIRVTGLIVSIITSFKRSSINVVQKMISIILCASYIHTSKVHIIHNVMNNNVLCINNENT</sequence>
<accession>A0AAN0K1Y8</accession>
<proteinExistence type="predicted"/>
<evidence type="ECO:0000313" key="2">
    <source>
        <dbReference type="Proteomes" id="UP000007879"/>
    </source>
</evidence>
<keyword evidence="2" id="KW-1185">Reference proteome</keyword>
<evidence type="ECO:0000313" key="1">
    <source>
        <dbReference type="EnsemblMetazoa" id="XP_019863361.1"/>
    </source>
</evidence>
<protein>
    <submittedName>
        <fullName evidence="1">Uncharacterized protein</fullName>
    </submittedName>
</protein>